<dbReference type="PANTHER" id="PTHR44757">
    <property type="entry name" value="DIGUANYLATE CYCLASE DGCP"/>
    <property type="match status" value="1"/>
</dbReference>
<dbReference type="Pfam" id="PF08448">
    <property type="entry name" value="PAS_4"/>
    <property type="match status" value="1"/>
</dbReference>
<dbReference type="Pfam" id="PF00563">
    <property type="entry name" value="EAL"/>
    <property type="match status" value="1"/>
</dbReference>
<dbReference type="SUPFAM" id="SSF141868">
    <property type="entry name" value="EAL domain-like"/>
    <property type="match status" value="1"/>
</dbReference>
<dbReference type="InterPro" id="IPR000700">
    <property type="entry name" value="PAS-assoc_C"/>
</dbReference>
<dbReference type="Pfam" id="PF13188">
    <property type="entry name" value="PAS_8"/>
    <property type="match status" value="1"/>
</dbReference>
<comment type="caution">
    <text evidence="4">The sequence shown here is derived from an EMBL/GenBank/DDBJ whole genome shotgun (WGS) entry which is preliminary data.</text>
</comment>
<dbReference type="RefSeq" id="WP_117176863.1">
    <property type="nucleotide sequence ID" value="NZ_QFZK01000005.1"/>
</dbReference>
<evidence type="ECO:0000259" key="2">
    <source>
        <dbReference type="PROSITE" id="PS50883"/>
    </source>
</evidence>
<dbReference type="SMART" id="SM00052">
    <property type="entry name" value="EAL"/>
    <property type="match status" value="1"/>
</dbReference>
<proteinExistence type="predicted"/>
<dbReference type="PROSITE" id="PS50883">
    <property type="entry name" value="EAL"/>
    <property type="match status" value="1"/>
</dbReference>
<dbReference type="Gene3D" id="3.20.20.450">
    <property type="entry name" value="EAL domain"/>
    <property type="match status" value="1"/>
</dbReference>
<dbReference type="FunFam" id="3.30.70.270:FF:000001">
    <property type="entry name" value="Diguanylate cyclase domain protein"/>
    <property type="match status" value="1"/>
</dbReference>
<dbReference type="InterPro" id="IPR029787">
    <property type="entry name" value="Nucleotide_cyclase"/>
</dbReference>
<accession>A0A3E1RC27</accession>
<dbReference type="InterPro" id="IPR013656">
    <property type="entry name" value="PAS_4"/>
</dbReference>
<dbReference type="Pfam" id="PF00990">
    <property type="entry name" value="GGDEF"/>
    <property type="match status" value="1"/>
</dbReference>
<dbReference type="SUPFAM" id="SSF55073">
    <property type="entry name" value="Nucleotide cyclase"/>
    <property type="match status" value="1"/>
</dbReference>
<name>A0A3E1RC27_9BURK</name>
<dbReference type="Proteomes" id="UP000260665">
    <property type="component" value="Unassembled WGS sequence"/>
</dbReference>
<dbReference type="AlphaFoldDB" id="A0A3E1RC27"/>
<dbReference type="InterPro" id="IPR001633">
    <property type="entry name" value="EAL_dom"/>
</dbReference>
<dbReference type="InterPro" id="IPR052155">
    <property type="entry name" value="Biofilm_reg_signaling"/>
</dbReference>
<dbReference type="EMBL" id="QFZK01000005">
    <property type="protein sequence ID" value="RFO96918.1"/>
    <property type="molecule type" value="Genomic_DNA"/>
</dbReference>
<dbReference type="OrthoDB" id="9813903at2"/>
<dbReference type="PANTHER" id="PTHR44757:SF2">
    <property type="entry name" value="BIOFILM ARCHITECTURE MAINTENANCE PROTEIN MBAA"/>
    <property type="match status" value="1"/>
</dbReference>
<dbReference type="SMART" id="SM00091">
    <property type="entry name" value="PAS"/>
    <property type="match status" value="2"/>
</dbReference>
<dbReference type="Gene3D" id="3.30.450.20">
    <property type="entry name" value="PAS domain"/>
    <property type="match status" value="2"/>
</dbReference>
<evidence type="ECO:0000259" key="1">
    <source>
        <dbReference type="PROSITE" id="PS50113"/>
    </source>
</evidence>
<dbReference type="SUPFAM" id="SSF55785">
    <property type="entry name" value="PYP-like sensor domain (PAS domain)"/>
    <property type="match status" value="2"/>
</dbReference>
<dbReference type="InterPro" id="IPR035965">
    <property type="entry name" value="PAS-like_dom_sf"/>
</dbReference>
<dbReference type="InterPro" id="IPR035919">
    <property type="entry name" value="EAL_sf"/>
</dbReference>
<dbReference type="CDD" id="cd01948">
    <property type="entry name" value="EAL"/>
    <property type="match status" value="1"/>
</dbReference>
<dbReference type="GO" id="GO:0003824">
    <property type="term" value="F:catalytic activity"/>
    <property type="evidence" value="ECO:0007669"/>
    <property type="project" value="UniProtKB-ARBA"/>
</dbReference>
<dbReference type="SMART" id="SM00267">
    <property type="entry name" value="GGDEF"/>
    <property type="match status" value="1"/>
</dbReference>
<dbReference type="InterPro" id="IPR000014">
    <property type="entry name" value="PAS"/>
</dbReference>
<protein>
    <submittedName>
        <fullName evidence="4">Diguanylate cyclase</fullName>
    </submittedName>
</protein>
<dbReference type="NCBIfam" id="TIGR00254">
    <property type="entry name" value="GGDEF"/>
    <property type="match status" value="1"/>
</dbReference>
<reference evidence="4 5" key="1">
    <citation type="submission" date="2018-05" db="EMBL/GenBank/DDBJ databases">
        <title>Rhodoferax soyangensis sp.nov., isolated from an oligotrophic freshwater lake.</title>
        <authorList>
            <person name="Park M."/>
        </authorList>
    </citation>
    <scope>NUCLEOTIDE SEQUENCE [LARGE SCALE GENOMIC DNA]</scope>
    <source>
        <strain evidence="4 5">IMCC26218</strain>
    </source>
</reference>
<organism evidence="4 5">
    <name type="scientific">Rhodoferax lacus</name>
    <dbReference type="NCBI Taxonomy" id="2184758"/>
    <lineage>
        <taxon>Bacteria</taxon>
        <taxon>Pseudomonadati</taxon>
        <taxon>Pseudomonadota</taxon>
        <taxon>Betaproteobacteria</taxon>
        <taxon>Burkholderiales</taxon>
        <taxon>Comamonadaceae</taxon>
        <taxon>Rhodoferax</taxon>
    </lineage>
</organism>
<dbReference type="Gene3D" id="3.30.70.270">
    <property type="match status" value="1"/>
</dbReference>
<feature type="domain" description="PAC" evidence="1">
    <location>
        <begin position="193"/>
        <end position="259"/>
    </location>
</feature>
<sequence>MAVTPSAWAQAILQSHPDGIALIDDGYDLVFANAQYLALWGFSDQSAKGMTLSERLEHQINLLADPQGDAIAFRLIQPAGDSQKIRYFKLKDGRWLERMNYRHSVVGEFVGVVSQWRDVTDQYTDTLAAQYERDLMHSMMDSVPDQIFFKDRDSHFIRINTSLAKRYGLEQPALAVGKSDADYYSAEHASQTRDEELEIMRTGKPVFNQLHNEVWSDGSEAWNISMKMPLRDAAGNIIGTYGIAHDITEHKKAEALIWRQANFDALTGLPNRRMLRDRWEQALNSHKRSGHGMGMLILDLDHFKEVNDSLGHALGDQLLVLTSRRIETCLRATDTLARMGGDEFAIILTDLMPAADIGDIAHKIVGCFEEPFDLEDQQVFVTASIGIALYPQNGESFDDLLKLADQAMYESKAKGRNGFSFFTNSLQERAHQRLRMATDLHAALAKQQFHLVYQPIVELRTGSIRKAEALIRWNHPEHGLVPPGVFIPLAESTGLIVEIGEWVFRTAAQQVRAWHTQIHPEMQVAVNKSPLQFQSKVSMTGEWADYLEYCCIPAKAIVVEITEGLLLDASEWVQTQLATTRERGMQVSLDDFGTGYSSLAYLHRYDIDYLKIDQSFTRDLHAGSKNLTLCKAIIRMAHELGMRVVAEGVETQLQRDLLLDAGCDFGQGYFFARPLLPADFLQCALAPAYSSPALAASK</sequence>
<dbReference type="InterPro" id="IPR043128">
    <property type="entry name" value="Rev_trsase/Diguanyl_cyclase"/>
</dbReference>
<dbReference type="PROSITE" id="PS50113">
    <property type="entry name" value="PAC"/>
    <property type="match status" value="1"/>
</dbReference>
<dbReference type="InterPro" id="IPR000160">
    <property type="entry name" value="GGDEF_dom"/>
</dbReference>
<feature type="domain" description="EAL" evidence="2">
    <location>
        <begin position="433"/>
        <end position="688"/>
    </location>
</feature>
<evidence type="ECO:0000313" key="4">
    <source>
        <dbReference type="EMBL" id="RFO96918.1"/>
    </source>
</evidence>
<evidence type="ECO:0000259" key="3">
    <source>
        <dbReference type="PROSITE" id="PS50887"/>
    </source>
</evidence>
<feature type="domain" description="GGDEF" evidence="3">
    <location>
        <begin position="291"/>
        <end position="424"/>
    </location>
</feature>
<dbReference type="PROSITE" id="PS50887">
    <property type="entry name" value="GGDEF"/>
    <property type="match status" value="1"/>
</dbReference>
<dbReference type="CDD" id="cd01949">
    <property type="entry name" value="GGDEF"/>
    <property type="match status" value="1"/>
</dbReference>
<evidence type="ECO:0000313" key="5">
    <source>
        <dbReference type="Proteomes" id="UP000260665"/>
    </source>
</evidence>
<gene>
    <name evidence="4" type="ORF">DIC66_10510</name>
</gene>
<dbReference type="NCBIfam" id="TIGR00229">
    <property type="entry name" value="sensory_box"/>
    <property type="match status" value="2"/>
</dbReference>
<keyword evidence="5" id="KW-1185">Reference proteome</keyword>